<dbReference type="EMBL" id="RCHU02000002">
    <property type="protein sequence ID" value="KAL3603923.1"/>
    <property type="molecule type" value="Genomic_DNA"/>
</dbReference>
<gene>
    <name evidence="1" type="ORF">D5086_004782</name>
</gene>
<proteinExistence type="predicted"/>
<sequence>MLLSEEEKTLPVDGVCATSPVRKFHVRKGKGRSGSTEEDGFYTLLIFTSKSQDGNPGLSGAEGLLRDSRERFLDLEGFAAFKCWAGQCINSRRMGS</sequence>
<name>A0ACC4CSS6_POPAL</name>
<organism evidence="1 2">
    <name type="scientific">Populus alba</name>
    <name type="common">White poplar</name>
    <dbReference type="NCBI Taxonomy" id="43335"/>
    <lineage>
        <taxon>Eukaryota</taxon>
        <taxon>Viridiplantae</taxon>
        <taxon>Streptophyta</taxon>
        <taxon>Embryophyta</taxon>
        <taxon>Tracheophyta</taxon>
        <taxon>Spermatophyta</taxon>
        <taxon>Magnoliopsida</taxon>
        <taxon>eudicotyledons</taxon>
        <taxon>Gunneridae</taxon>
        <taxon>Pentapetalae</taxon>
        <taxon>rosids</taxon>
        <taxon>fabids</taxon>
        <taxon>Malpighiales</taxon>
        <taxon>Salicaceae</taxon>
        <taxon>Saliceae</taxon>
        <taxon>Populus</taxon>
    </lineage>
</organism>
<evidence type="ECO:0000313" key="2">
    <source>
        <dbReference type="Proteomes" id="UP000309997"/>
    </source>
</evidence>
<dbReference type="Proteomes" id="UP000309997">
    <property type="component" value="Unassembled WGS sequence"/>
</dbReference>
<comment type="caution">
    <text evidence="1">The sequence shown here is derived from an EMBL/GenBank/DDBJ whole genome shotgun (WGS) entry which is preliminary data.</text>
</comment>
<reference evidence="1 2" key="1">
    <citation type="journal article" date="2024" name="Plant Biotechnol. J.">
        <title>Genome and CRISPR/Cas9 system of a widespread forest tree (Populus alba) in the world.</title>
        <authorList>
            <person name="Liu Y.J."/>
            <person name="Jiang P.F."/>
            <person name="Han X.M."/>
            <person name="Li X.Y."/>
            <person name="Wang H.M."/>
            <person name="Wang Y.J."/>
            <person name="Wang X.X."/>
            <person name="Zeng Q.Y."/>
        </authorList>
    </citation>
    <scope>NUCLEOTIDE SEQUENCE [LARGE SCALE GENOMIC DNA]</scope>
    <source>
        <strain evidence="2">cv. PAL-ZL1</strain>
    </source>
</reference>
<keyword evidence="2" id="KW-1185">Reference proteome</keyword>
<evidence type="ECO:0000313" key="1">
    <source>
        <dbReference type="EMBL" id="KAL3603923.1"/>
    </source>
</evidence>
<accession>A0ACC4CSS6</accession>
<protein>
    <submittedName>
        <fullName evidence="1">Uncharacterized protein</fullName>
    </submittedName>
</protein>